<evidence type="ECO:0000313" key="3">
    <source>
        <dbReference type="Proteomes" id="UP000473008"/>
    </source>
</evidence>
<reference evidence="2 3" key="1">
    <citation type="submission" date="2020-02" db="EMBL/GenBank/DDBJ databases">
        <title>The draft genome of Grimontia sedimenta sp. nov., isolated from benthic sediments near coral reefs south of Kuwait.</title>
        <authorList>
            <person name="Mahmoud H.M."/>
            <person name="Jose L."/>
            <person name="Eapen S."/>
        </authorList>
    </citation>
    <scope>NUCLEOTIDE SEQUENCE [LARGE SCALE GENOMIC DNA]</scope>
    <source>
        <strain evidence="2 3">S25</strain>
    </source>
</reference>
<protein>
    <submittedName>
        <fullName evidence="2">Prepilin-type N-terminal cleavage/methylation domain-containing protein</fullName>
    </submittedName>
</protein>
<dbReference type="EMBL" id="JAALDL010000007">
    <property type="protein sequence ID" value="NGN98176.1"/>
    <property type="molecule type" value="Genomic_DNA"/>
</dbReference>
<evidence type="ECO:0000313" key="2">
    <source>
        <dbReference type="EMBL" id="NGN98176.1"/>
    </source>
</evidence>
<accession>A0A6M1RD22</accession>
<dbReference type="InterPro" id="IPR045584">
    <property type="entry name" value="Pilin-like"/>
</dbReference>
<dbReference type="NCBIfam" id="TIGR02532">
    <property type="entry name" value="IV_pilin_GFxxxE"/>
    <property type="match status" value="1"/>
</dbReference>
<comment type="caution">
    <text evidence="2">The sequence shown here is derived from an EMBL/GenBank/DDBJ whole genome shotgun (WGS) entry which is preliminary data.</text>
</comment>
<feature type="transmembrane region" description="Helical" evidence="1">
    <location>
        <begin position="12"/>
        <end position="32"/>
    </location>
</feature>
<name>A0A6M1RD22_9GAMM</name>
<keyword evidence="3" id="KW-1185">Reference proteome</keyword>
<dbReference type="Gene3D" id="3.30.700.10">
    <property type="entry name" value="Glycoprotein, Type 4 Pilin"/>
    <property type="match status" value="1"/>
</dbReference>
<dbReference type="Pfam" id="PF07963">
    <property type="entry name" value="N_methyl"/>
    <property type="match status" value="1"/>
</dbReference>
<sequence>MDMKKQKGFSLIELLIVVGIIGIITAIAVPAYTSQKDKSTATSALASLKGLLSGAAVALEEGDSIADYVTALDGTNSTKYEIKNIGTIEDATADKVNGIKITIAQGGYQGNVITYTQTGTIWACETDIKESALSLPGCKGAAN</sequence>
<keyword evidence="1" id="KW-1133">Transmembrane helix</keyword>
<keyword evidence="1" id="KW-0812">Transmembrane</keyword>
<proteinExistence type="predicted"/>
<dbReference type="Proteomes" id="UP000473008">
    <property type="component" value="Unassembled WGS sequence"/>
</dbReference>
<dbReference type="AlphaFoldDB" id="A0A6M1RD22"/>
<dbReference type="SUPFAM" id="SSF54523">
    <property type="entry name" value="Pili subunits"/>
    <property type="match status" value="1"/>
</dbReference>
<evidence type="ECO:0000256" key="1">
    <source>
        <dbReference type="SAM" id="Phobius"/>
    </source>
</evidence>
<keyword evidence="1" id="KW-0472">Membrane</keyword>
<dbReference type="PROSITE" id="PS00409">
    <property type="entry name" value="PROKAR_NTER_METHYL"/>
    <property type="match status" value="1"/>
</dbReference>
<organism evidence="2 3">
    <name type="scientific">Grimontia sedimenti</name>
    <dbReference type="NCBI Taxonomy" id="2711294"/>
    <lineage>
        <taxon>Bacteria</taxon>
        <taxon>Pseudomonadati</taxon>
        <taxon>Pseudomonadota</taxon>
        <taxon>Gammaproteobacteria</taxon>
        <taxon>Vibrionales</taxon>
        <taxon>Vibrionaceae</taxon>
        <taxon>Grimontia</taxon>
    </lineage>
</organism>
<dbReference type="InterPro" id="IPR012902">
    <property type="entry name" value="N_methyl_site"/>
</dbReference>
<gene>
    <name evidence="2" type="ORF">G5S52_11100</name>
</gene>